<gene>
    <name evidence="1" type="ORF">FQN60_004233</name>
</gene>
<dbReference type="PANTHER" id="PTHR45913:SF5">
    <property type="entry name" value="GENERAL TRANSCRIPTION FACTOR II-I REPEAT DOMAIN-CONTAINING PROTEIN 2A-LIKE PROTEIN"/>
    <property type="match status" value="1"/>
</dbReference>
<organism evidence="1 2">
    <name type="scientific">Etheostoma spectabile</name>
    <name type="common">orangethroat darter</name>
    <dbReference type="NCBI Taxonomy" id="54343"/>
    <lineage>
        <taxon>Eukaryota</taxon>
        <taxon>Metazoa</taxon>
        <taxon>Chordata</taxon>
        <taxon>Craniata</taxon>
        <taxon>Vertebrata</taxon>
        <taxon>Euteleostomi</taxon>
        <taxon>Actinopterygii</taxon>
        <taxon>Neopterygii</taxon>
        <taxon>Teleostei</taxon>
        <taxon>Neoteleostei</taxon>
        <taxon>Acanthomorphata</taxon>
        <taxon>Eupercaria</taxon>
        <taxon>Perciformes</taxon>
        <taxon>Percoidei</taxon>
        <taxon>Percidae</taxon>
        <taxon>Etheostomatinae</taxon>
        <taxon>Etheostoma</taxon>
    </lineage>
</organism>
<dbReference type="EMBL" id="VOFY01000015">
    <property type="protein sequence ID" value="KAA8585539.1"/>
    <property type="molecule type" value="Genomic_DNA"/>
</dbReference>
<dbReference type="PANTHER" id="PTHR45913">
    <property type="entry name" value="EPM2A-INTERACTING PROTEIN 1"/>
    <property type="match status" value="1"/>
</dbReference>
<proteinExistence type="predicted"/>
<comment type="caution">
    <text evidence="1">The sequence shown here is derived from an EMBL/GenBank/DDBJ whole genome shotgun (WGS) entry which is preliminary data.</text>
</comment>
<dbReference type="AlphaFoldDB" id="A0A5J5CWK9"/>
<sequence>MAQRKLRCTRNTTSDVITQLDMLRVYKYQGRRKNRVANLKKCLLRQQDLFKKANKEKEAAVEASYVVSEMIAKAGKPFKEGEFIKNRFAGITTDGAPSMTGRKNGLVALVQSKWKRE</sequence>
<protein>
    <submittedName>
        <fullName evidence="1">Uncharacterized protein</fullName>
    </submittedName>
</protein>
<evidence type="ECO:0000313" key="2">
    <source>
        <dbReference type="Proteomes" id="UP000327493"/>
    </source>
</evidence>
<dbReference type="Proteomes" id="UP000327493">
    <property type="component" value="Chromosome 15"/>
</dbReference>
<evidence type="ECO:0000313" key="1">
    <source>
        <dbReference type="EMBL" id="KAA8585539.1"/>
    </source>
</evidence>
<keyword evidence="2" id="KW-1185">Reference proteome</keyword>
<reference evidence="1 2" key="1">
    <citation type="submission" date="2019-08" db="EMBL/GenBank/DDBJ databases">
        <title>A chromosome-level genome assembly, high-density linkage maps, and genome scans reveal the genomic architecture of hybrid incompatibilities underlying speciation via character displacement in darters (Percidae: Etheostominae).</title>
        <authorList>
            <person name="Moran R.L."/>
            <person name="Catchen J.M."/>
            <person name="Fuller R.C."/>
        </authorList>
    </citation>
    <scope>NUCLEOTIDE SEQUENCE [LARGE SCALE GENOMIC DNA]</scope>
    <source>
        <strain evidence="1">EspeVRDwgs_2016</strain>
        <tissue evidence="1">Muscle</tissue>
    </source>
</reference>
<accession>A0A5J5CWK9</accession>
<name>A0A5J5CWK9_9PERO</name>